<keyword evidence="1" id="KW-0472">Membrane</keyword>
<keyword evidence="1" id="KW-1133">Transmembrane helix</keyword>
<organism evidence="2 3">
    <name type="scientific">Populus deltoides</name>
    <name type="common">Eastern poplar</name>
    <name type="synonym">Eastern cottonwood</name>
    <dbReference type="NCBI Taxonomy" id="3696"/>
    <lineage>
        <taxon>Eukaryota</taxon>
        <taxon>Viridiplantae</taxon>
        <taxon>Streptophyta</taxon>
        <taxon>Embryophyta</taxon>
        <taxon>Tracheophyta</taxon>
        <taxon>Spermatophyta</taxon>
        <taxon>Magnoliopsida</taxon>
        <taxon>eudicotyledons</taxon>
        <taxon>Gunneridae</taxon>
        <taxon>Pentapetalae</taxon>
        <taxon>rosids</taxon>
        <taxon>fabids</taxon>
        <taxon>Malpighiales</taxon>
        <taxon>Salicaceae</taxon>
        <taxon>Saliceae</taxon>
        <taxon>Populus</taxon>
    </lineage>
</organism>
<protein>
    <submittedName>
        <fullName evidence="2">Uncharacterized protein</fullName>
    </submittedName>
</protein>
<evidence type="ECO:0000256" key="1">
    <source>
        <dbReference type="SAM" id="Phobius"/>
    </source>
</evidence>
<dbReference type="EMBL" id="JACEGQ020000014">
    <property type="protein sequence ID" value="KAH8489981.1"/>
    <property type="molecule type" value="Genomic_DNA"/>
</dbReference>
<keyword evidence="3" id="KW-1185">Reference proteome</keyword>
<evidence type="ECO:0000313" key="3">
    <source>
        <dbReference type="Proteomes" id="UP000807159"/>
    </source>
</evidence>
<feature type="transmembrane region" description="Helical" evidence="1">
    <location>
        <begin position="81"/>
        <end position="102"/>
    </location>
</feature>
<sequence>MDMRIMAGPLSFCFSIGVPSEVAAALLLVSYGLLVVTTAGAASSSVLHLVSKLEDCLVLEVTIFDFLRSKEWPFIRSTTSVVAFGAGVVTTSGAASSSVVLLGSRSKSVWY</sequence>
<dbReference type="AlphaFoldDB" id="A0A8T2XCU5"/>
<evidence type="ECO:0000313" key="2">
    <source>
        <dbReference type="EMBL" id="KAH8489981.1"/>
    </source>
</evidence>
<comment type="caution">
    <text evidence="2">The sequence shown here is derived from an EMBL/GenBank/DDBJ whole genome shotgun (WGS) entry which is preliminary data.</text>
</comment>
<accession>A0A8T2XCU5</accession>
<keyword evidence="1" id="KW-0812">Transmembrane</keyword>
<proteinExistence type="predicted"/>
<reference evidence="2" key="1">
    <citation type="journal article" date="2021" name="J. Hered.">
        <title>Genome Assembly of Salicaceae Populus deltoides (Eastern Cottonwood) I-69 Based on Nanopore Sequencing and Hi-C Technologies.</title>
        <authorList>
            <person name="Bai S."/>
            <person name="Wu H."/>
            <person name="Zhang J."/>
            <person name="Pan Z."/>
            <person name="Zhao W."/>
            <person name="Li Z."/>
            <person name="Tong C."/>
        </authorList>
    </citation>
    <scope>NUCLEOTIDE SEQUENCE</scope>
    <source>
        <tissue evidence="2">Leaf</tissue>
    </source>
</reference>
<gene>
    <name evidence="2" type="ORF">H0E87_025267</name>
</gene>
<name>A0A8T2XCU5_POPDE</name>
<dbReference type="Proteomes" id="UP000807159">
    <property type="component" value="Chromosome 14"/>
</dbReference>